<dbReference type="HOGENOM" id="CLU_1617192_0_0_14"/>
<evidence type="ECO:0000313" key="2">
    <source>
        <dbReference type="Proteomes" id="UP000009072"/>
    </source>
</evidence>
<evidence type="ECO:0000313" key="1">
    <source>
        <dbReference type="EMBL" id="AAT28009.1"/>
    </source>
</evidence>
<dbReference type="RefSeq" id="WP_011265043.1">
    <property type="nucleotide sequence ID" value="NC_006908.1"/>
</dbReference>
<gene>
    <name evidence="1" type="primary">ahpC</name>
    <name evidence="1" type="ordered locus">MMOB5230</name>
</gene>
<name>Q6KHC1_MYCM1</name>
<protein>
    <submittedName>
        <fullName evidence="1">Peroxiredoxin</fullName>
    </submittedName>
</protein>
<accession>Q6KHC1</accession>
<sequence length="164" mass="19446">MNQVILFGKEYDFVNLFDQAIKTIKPFTLIDSKFQFKSFSSFEKKTIFLTLPFLQANYVDFFTKNLLKLSSEFMNFNFVVLVNENPLILNKWESLIEQKNVRAFSDFATNTFSKSIGIFIDKLGFYIKTCFIINENFKIIYQDIVFNLHDEINFKKLEVFLKTI</sequence>
<dbReference type="InterPro" id="IPR036249">
    <property type="entry name" value="Thioredoxin-like_sf"/>
</dbReference>
<organism evidence="1 2">
    <name type="scientific">Mycoplasma mobile (strain ATCC 43663 / 163K / NCTC 11711)</name>
    <name type="common">Mesomycoplasma mobile</name>
    <dbReference type="NCBI Taxonomy" id="267748"/>
    <lineage>
        <taxon>Bacteria</taxon>
        <taxon>Bacillati</taxon>
        <taxon>Mycoplasmatota</taxon>
        <taxon>Mycoplasmoidales</taxon>
        <taxon>Metamycoplasmataceae</taxon>
        <taxon>Mesomycoplasma</taxon>
    </lineage>
</organism>
<dbReference type="SUPFAM" id="SSF52833">
    <property type="entry name" value="Thioredoxin-like"/>
    <property type="match status" value="1"/>
</dbReference>
<dbReference type="STRING" id="267748.MMOB5230"/>
<dbReference type="AlphaFoldDB" id="Q6KHC1"/>
<keyword evidence="2" id="KW-1185">Reference proteome</keyword>
<dbReference type="KEGG" id="mmo:MMOB5230"/>
<proteinExistence type="predicted"/>
<dbReference type="Gene3D" id="3.40.30.10">
    <property type="entry name" value="Glutaredoxin"/>
    <property type="match status" value="1"/>
</dbReference>
<dbReference type="OrthoDB" id="9781543at2"/>
<reference evidence="1 2" key="1">
    <citation type="journal article" date="2004" name="Genome Res.">
        <title>The complete genome and proteome of Mycoplasma mobile.</title>
        <authorList>
            <person name="Jaffe J.D."/>
            <person name="Stange-Thomann N."/>
            <person name="Smith C."/>
            <person name="DeCaprio D."/>
            <person name="Fisher S."/>
            <person name="Butler J."/>
            <person name="Calvo S."/>
            <person name="Elkins T."/>
            <person name="FitzGerald M.G."/>
            <person name="Hafez N."/>
            <person name="Kodira C.D."/>
            <person name="Major J."/>
            <person name="Wang S."/>
            <person name="Wilkinson J."/>
            <person name="Nicol R."/>
            <person name="Nusbaum C."/>
            <person name="Birren B."/>
            <person name="Berg H.C."/>
            <person name="Church G.M."/>
        </authorList>
    </citation>
    <scope>NUCLEOTIDE SEQUENCE [LARGE SCALE GENOMIC DNA]</scope>
    <source>
        <strain evidence="2">ATCC 43663 / 163K / NCTC 11711</strain>
    </source>
</reference>
<dbReference type="Proteomes" id="UP000009072">
    <property type="component" value="Chromosome"/>
</dbReference>
<dbReference type="EMBL" id="AE017308">
    <property type="protein sequence ID" value="AAT28009.1"/>
    <property type="molecule type" value="Genomic_DNA"/>
</dbReference>